<dbReference type="RefSeq" id="WP_143779634.1">
    <property type="nucleotide sequence ID" value="NZ_AP026671.1"/>
</dbReference>
<organism evidence="1 2">
    <name type="scientific">Nitratiruptor tergarcus DSM 16512</name>
    <dbReference type="NCBI Taxonomy" id="1069081"/>
    <lineage>
        <taxon>Bacteria</taxon>
        <taxon>Pseudomonadati</taxon>
        <taxon>Campylobacterota</taxon>
        <taxon>Epsilonproteobacteria</taxon>
        <taxon>Nautiliales</taxon>
        <taxon>Nitratiruptoraceae</taxon>
        <taxon>Nitratiruptor</taxon>
    </lineage>
</organism>
<accession>A0A1W1WSN0</accession>
<sequence length="134" mass="15337">MKNLEKFLESYEINLKYFDLEAFENEIMDIPYQIEVLEQNYDKLTDAQKKKFLELNKKLVEILGNIQAKNSLQEKILEALKESLKVEQEKEHIAAQNYAIGKRAPTSSFARSSVRGGTAGRITASTYGFNSIII</sequence>
<evidence type="ECO:0000313" key="2">
    <source>
        <dbReference type="Proteomes" id="UP000192602"/>
    </source>
</evidence>
<keyword evidence="2" id="KW-1185">Reference proteome</keyword>
<evidence type="ECO:0000313" key="1">
    <source>
        <dbReference type="EMBL" id="SMC09209.1"/>
    </source>
</evidence>
<dbReference type="Proteomes" id="UP000192602">
    <property type="component" value="Unassembled WGS sequence"/>
</dbReference>
<dbReference type="AlphaFoldDB" id="A0A1W1WSN0"/>
<reference evidence="2" key="1">
    <citation type="submission" date="2017-04" db="EMBL/GenBank/DDBJ databases">
        <authorList>
            <person name="Varghese N."/>
            <person name="Submissions S."/>
        </authorList>
    </citation>
    <scope>NUCLEOTIDE SEQUENCE [LARGE SCALE GENOMIC DNA]</scope>
    <source>
        <strain evidence="2">DSM 16512</strain>
    </source>
</reference>
<name>A0A1W1WSN0_9BACT</name>
<dbReference type="OrthoDB" id="9961457at2"/>
<protein>
    <submittedName>
        <fullName evidence="1">Uncharacterized protein</fullName>
    </submittedName>
</protein>
<dbReference type="EMBL" id="FWWZ01000001">
    <property type="protein sequence ID" value="SMC09209.1"/>
    <property type="molecule type" value="Genomic_DNA"/>
</dbReference>
<gene>
    <name evidence="1" type="ORF">SAMN05660197_1014</name>
</gene>
<proteinExistence type="predicted"/>